<dbReference type="RefSeq" id="WP_229156911.1">
    <property type="nucleotide sequence ID" value="NZ_JAJEWP010000001.1"/>
</dbReference>
<accession>A0ABS8G392</accession>
<evidence type="ECO:0000313" key="2">
    <source>
        <dbReference type="Proteomes" id="UP001520878"/>
    </source>
</evidence>
<reference evidence="1 2" key="1">
    <citation type="submission" date="2021-10" db="EMBL/GenBank/DDBJ databases">
        <title>Draft genome of Aestuariibacter halophilus JC2043.</title>
        <authorList>
            <person name="Emsley S.A."/>
            <person name="Pfannmuller K.M."/>
            <person name="Ushijima B."/>
            <person name="Saw J.H."/>
            <person name="Videau P."/>
        </authorList>
    </citation>
    <scope>NUCLEOTIDE SEQUENCE [LARGE SCALE GENOMIC DNA]</scope>
    <source>
        <strain evidence="1 2">JC2043</strain>
    </source>
</reference>
<dbReference type="EMBL" id="JAJEWP010000001">
    <property type="protein sequence ID" value="MCC2614998.1"/>
    <property type="molecule type" value="Genomic_DNA"/>
</dbReference>
<comment type="caution">
    <text evidence="1">The sequence shown here is derived from an EMBL/GenBank/DDBJ whole genome shotgun (WGS) entry which is preliminary data.</text>
</comment>
<organism evidence="1 2">
    <name type="scientific">Fluctibacter halophilus</name>
    <dbReference type="NCBI Taxonomy" id="226011"/>
    <lineage>
        <taxon>Bacteria</taxon>
        <taxon>Pseudomonadati</taxon>
        <taxon>Pseudomonadota</taxon>
        <taxon>Gammaproteobacteria</taxon>
        <taxon>Alteromonadales</taxon>
        <taxon>Alteromonadaceae</taxon>
        <taxon>Fluctibacter</taxon>
    </lineage>
</organism>
<protein>
    <submittedName>
        <fullName evidence="1">Uncharacterized protein</fullName>
    </submittedName>
</protein>
<dbReference type="Proteomes" id="UP001520878">
    <property type="component" value="Unassembled WGS sequence"/>
</dbReference>
<name>A0ABS8G392_9ALTE</name>
<proteinExistence type="predicted"/>
<sequence length="634" mass="70025">MKNPKARALRRSISGWLTEQINNLSLQGDPVPWQTIKQQTRGYVLKGLQDINTGLDTLVTLTRETYSLNTQLPLVVFYIKGGNAFRRTVNGESGSSDWDTQILINPWLPPPVLDFLYGQIEDLLMDVFTLTAACIGEVTKQALPDKTTLNTVIAGLWGQQNDAIPCDGATPLNTLYDLELTKQQSIRMVFNHAMTGLWARESHGLKSDGPGMIFNEAIRPFSLHRLGYVWRAKAKTGTAAIAIDSPILMELIDVTIPRKNTVEAIELWQSSILGIEDTSVVLPPAMPPLPPELPALPHDVQLPMPGLLYHAREQLIMLSEVADGSSRHVDKMKRRIERFIVIWNLDQEPRAKAALTTLLQETMGQVVDDSFQFNNAGWCEALLTGSAKQPVDEVAQVIRAHSCAALGPSQCGLRWVAILLDVVHQRSDALKTPPSREQEQQTSAVIGTIINQLNGLSDRVKASPFNQHVSIEEAGFSDDPALQWSLDESSLFTAKAMPISGIDCMIVVRTNSKRTNQACVEDFSQHLQHQCGVDQARIHVRHHADSHSSGLFYASTLVVFNTRGSVQLVVTFSSADEGAWPRRYPYNGKLISVAALPSMASQRRVCAAMTEDYVIRTALARQVSLIECIVTTNG</sequence>
<evidence type="ECO:0000313" key="1">
    <source>
        <dbReference type="EMBL" id="MCC2614998.1"/>
    </source>
</evidence>
<keyword evidence="2" id="KW-1185">Reference proteome</keyword>
<gene>
    <name evidence="1" type="ORF">LJ739_01925</name>
</gene>